<reference evidence="1 3" key="1">
    <citation type="submission" date="2014-12" db="EMBL/GenBank/DDBJ databases">
        <title>The genome sequence of Methanohalophilus portucalensis strain FDF1.</title>
        <authorList>
            <person name="Lai M.-C."/>
            <person name="Lai S.-J."/>
        </authorList>
    </citation>
    <scope>NUCLEOTIDE SEQUENCE [LARGE SCALE GENOMIC DNA]</scope>
    <source>
        <strain evidence="1 3">FDF-1</strain>
    </source>
</reference>
<dbReference type="Gene3D" id="3.40.1350.10">
    <property type="match status" value="1"/>
</dbReference>
<reference evidence="2" key="2">
    <citation type="submission" date="2017-04" db="EMBL/GenBank/DDBJ databases">
        <authorList>
            <person name="Afonso C.L."/>
            <person name="Miller P.J."/>
            <person name="Scott M.A."/>
            <person name="Spackman E."/>
            <person name="Goraichik I."/>
            <person name="Dimitrov K.M."/>
            <person name="Suarez D.L."/>
            <person name="Swayne D.E."/>
        </authorList>
    </citation>
    <scope>NUCLEOTIDE SEQUENCE [LARGE SCALE GENOMIC DNA]</scope>
    <source>
        <strain evidence="2">FDF-1</strain>
    </source>
</reference>
<evidence type="ECO:0000313" key="3">
    <source>
        <dbReference type="Proteomes" id="UP000185713"/>
    </source>
</evidence>
<dbReference type="AlphaFoldDB" id="A0A1L9C2T2"/>
<dbReference type="GO" id="GO:0003676">
    <property type="term" value="F:nucleic acid binding"/>
    <property type="evidence" value="ECO:0007669"/>
    <property type="project" value="InterPro"/>
</dbReference>
<accession>A0A1L9C2T2</accession>
<sequence length="322" mass="37897">MLRLNMENHCLEMMEETSLKEENILERYDLQKTILSSWDLFKNEIELPDSFLIGEEIKPHEATNDSIDLLAYEPNESSLIVIELKRSKNKLQLLQSLSYAAMVNTWNSEKVIANIQSECNSDSTELIDLLKDMEINPNIKIVLIAEYYDPEVIITADWLSNNYSVDITAFSISIFRLDHQKFVALKQVYPLKELKDAYEIRGSQTIKNKVTSEIEWKDLLPKFEYSFAEEAIAICKKYSPGEPKRRRFSNIRSNYDGFTWISVNFRHKYITAYIKGDYEGAQEHLKSKFTDLIEINTWRDGLSFRVYTDQQYRELFDWLDLK</sequence>
<organism evidence="1 3">
    <name type="scientific">Methanohalophilus portucalensis FDF-1</name>
    <dbReference type="NCBI Taxonomy" id="523843"/>
    <lineage>
        <taxon>Archaea</taxon>
        <taxon>Methanobacteriati</taxon>
        <taxon>Methanobacteriota</taxon>
        <taxon>Stenosarchaea group</taxon>
        <taxon>Methanomicrobia</taxon>
        <taxon>Methanosarcinales</taxon>
        <taxon>Methanosarcinaceae</taxon>
        <taxon>Methanohalophilus</taxon>
    </lineage>
</organism>
<gene>
    <name evidence="1" type="ORF">MPF_1673</name>
    <name evidence="2" type="ORF">SAMN06264941_1091</name>
</gene>
<evidence type="ECO:0008006" key="5">
    <source>
        <dbReference type="Google" id="ProtNLM"/>
    </source>
</evidence>
<protein>
    <recommendedName>
        <fullName evidence="5">DUF91 domain-containing protein</fullName>
    </recommendedName>
</protein>
<evidence type="ECO:0000313" key="4">
    <source>
        <dbReference type="Proteomes" id="UP000193969"/>
    </source>
</evidence>
<evidence type="ECO:0000313" key="1">
    <source>
        <dbReference type="EMBL" id="OJH48825.1"/>
    </source>
</evidence>
<dbReference type="InterPro" id="IPR011856">
    <property type="entry name" value="tRNA_endonuc-like_dom_sf"/>
</dbReference>
<name>A0A1L9C2T2_9EURY</name>
<dbReference type="EMBL" id="FXBN01000002">
    <property type="protein sequence ID" value="SMH36782.1"/>
    <property type="molecule type" value="Genomic_DNA"/>
</dbReference>
<evidence type="ECO:0000313" key="2">
    <source>
        <dbReference type="EMBL" id="SMH36782.1"/>
    </source>
</evidence>
<dbReference type="Proteomes" id="UP000185713">
    <property type="component" value="Unassembled WGS sequence"/>
</dbReference>
<dbReference type="Proteomes" id="UP000193969">
    <property type="component" value="Unassembled WGS sequence"/>
</dbReference>
<keyword evidence="4" id="KW-1185">Reference proteome</keyword>
<dbReference type="RefSeq" id="WP_143744163.1">
    <property type="nucleotide sequence ID" value="NZ_FXBN01000002.1"/>
</dbReference>
<reference evidence="4" key="3">
    <citation type="submission" date="2017-04" db="EMBL/GenBank/DDBJ databases">
        <authorList>
            <person name="Varghese N."/>
            <person name="Submissions S."/>
        </authorList>
    </citation>
    <scope>NUCLEOTIDE SEQUENCE [LARGE SCALE GENOMIC DNA]</scope>
    <source>
        <strain evidence="4">FDF-1</strain>
    </source>
</reference>
<proteinExistence type="predicted"/>
<dbReference type="EMBL" id="JWTK01000005">
    <property type="protein sequence ID" value="OJH48825.1"/>
    <property type="molecule type" value="Genomic_DNA"/>
</dbReference>